<dbReference type="AlphaFoldDB" id="A0A2H0C3V7"/>
<feature type="domain" description="Bacterial sugar transferase" evidence="3">
    <location>
        <begin position="14"/>
        <end position="121"/>
    </location>
</feature>
<accession>A0A2H0C3V7</accession>
<evidence type="ECO:0000256" key="2">
    <source>
        <dbReference type="SAM" id="Phobius"/>
    </source>
</evidence>
<organism evidence="4 5">
    <name type="scientific">Candidatus Roizmanbacteria bacterium CG22_combo_CG10-13_8_21_14_all_33_16</name>
    <dbReference type="NCBI Taxonomy" id="1974859"/>
    <lineage>
        <taxon>Bacteria</taxon>
        <taxon>Candidatus Roizmaniibacteriota</taxon>
    </lineage>
</organism>
<dbReference type="PANTHER" id="PTHR30576:SF0">
    <property type="entry name" value="UNDECAPRENYL-PHOSPHATE N-ACETYLGALACTOSAMINYL 1-PHOSPHATE TRANSFERASE-RELATED"/>
    <property type="match status" value="1"/>
</dbReference>
<evidence type="ECO:0000313" key="5">
    <source>
        <dbReference type="Proteomes" id="UP000230802"/>
    </source>
</evidence>
<protein>
    <submittedName>
        <fullName evidence="4">Multidrug MFS transporter</fullName>
    </submittedName>
</protein>
<dbReference type="GO" id="GO:0016780">
    <property type="term" value="F:phosphotransferase activity, for other substituted phosphate groups"/>
    <property type="evidence" value="ECO:0007669"/>
    <property type="project" value="TreeGrafter"/>
</dbReference>
<reference evidence="4 5" key="1">
    <citation type="submission" date="2017-09" db="EMBL/GenBank/DDBJ databases">
        <title>Depth-based differentiation of microbial function through sediment-hosted aquifers and enrichment of novel symbionts in the deep terrestrial subsurface.</title>
        <authorList>
            <person name="Probst A.J."/>
            <person name="Ladd B."/>
            <person name="Jarett J.K."/>
            <person name="Geller-Mcgrath D.E."/>
            <person name="Sieber C.M."/>
            <person name="Emerson J.B."/>
            <person name="Anantharaman K."/>
            <person name="Thomas B.C."/>
            <person name="Malmstrom R."/>
            <person name="Stieglmeier M."/>
            <person name="Klingl A."/>
            <person name="Woyke T."/>
            <person name="Ryan C.M."/>
            <person name="Banfield J.F."/>
        </authorList>
    </citation>
    <scope>NUCLEOTIDE SEQUENCE [LARGE SCALE GENOMIC DNA]</scope>
    <source>
        <strain evidence="4">CG22_combo_CG10-13_8_21_14_all_33_16</strain>
    </source>
</reference>
<keyword evidence="2" id="KW-0472">Membrane</keyword>
<keyword evidence="2" id="KW-0812">Transmembrane</keyword>
<dbReference type="InterPro" id="IPR003362">
    <property type="entry name" value="Bact_transf"/>
</dbReference>
<feature type="non-terminal residue" evidence="4">
    <location>
        <position position="121"/>
    </location>
</feature>
<dbReference type="Pfam" id="PF02397">
    <property type="entry name" value="Bac_transf"/>
    <property type="match status" value="1"/>
</dbReference>
<dbReference type="PANTHER" id="PTHR30576">
    <property type="entry name" value="COLANIC BIOSYNTHESIS UDP-GLUCOSE LIPID CARRIER TRANSFERASE"/>
    <property type="match status" value="1"/>
</dbReference>
<comment type="caution">
    <text evidence="4">The sequence shown here is derived from an EMBL/GenBank/DDBJ whole genome shotgun (WGS) entry which is preliminary data.</text>
</comment>
<dbReference type="Proteomes" id="UP000230802">
    <property type="component" value="Unassembled WGS sequence"/>
</dbReference>
<feature type="transmembrane region" description="Helical" evidence="2">
    <location>
        <begin position="20"/>
        <end position="40"/>
    </location>
</feature>
<name>A0A2H0C3V7_9BACT</name>
<proteinExistence type="inferred from homology"/>
<evidence type="ECO:0000259" key="3">
    <source>
        <dbReference type="Pfam" id="PF02397"/>
    </source>
</evidence>
<gene>
    <name evidence="4" type="ORF">COW96_05090</name>
</gene>
<evidence type="ECO:0000256" key="1">
    <source>
        <dbReference type="ARBA" id="ARBA00006464"/>
    </source>
</evidence>
<keyword evidence="2" id="KW-1133">Transmembrane helix</keyword>
<comment type="similarity">
    <text evidence="1">Belongs to the bacterial sugar transferase family.</text>
</comment>
<dbReference type="EMBL" id="PCTD01000220">
    <property type="protein sequence ID" value="PIP63988.1"/>
    <property type="molecule type" value="Genomic_DNA"/>
</dbReference>
<sequence>MNIFSGQNYLRFTKYLVDYLGAIILLLIFSPICFISVVAIKLNSPGPVFADVPERVGKDGKKFKMYKFRSMIVNAHQMLREDPKLKDLYSQYKKGSYKLKKDPRITSIGKILRKHSIDEIP</sequence>
<evidence type="ECO:0000313" key="4">
    <source>
        <dbReference type="EMBL" id="PIP63988.1"/>
    </source>
</evidence>